<organism evidence="1 2">
    <name type="scientific">Channa striata</name>
    <name type="common">Snakehead murrel</name>
    <name type="synonym">Ophicephalus striatus</name>
    <dbReference type="NCBI Taxonomy" id="64152"/>
    <lineage>
        <taxon>Eukaryota</taxon>
        <taxon>Metazoa</taxon>
        <taxon>Chordata</taxon>
        <taxon>Craniata</taxon>
        <taxon>Vertebrata</taxon>
        <taxon>Euteleostomi</taxon>
        <taxon>Actinopterygii</taxon>
        <taxon>Neopterygii</taxon>
        <taxon>Teleostei</taxon>
        <taxon>Neoteleostei</taxon>
        <taxon>Acanthomorphata</taxon>
        <taxon>Anabantaria</taxon>
        <taxon>Anabantiformes</taxon>
        <taxon>Channoidei</taxon>
        <taxon>Channidae</taxon>
        <taxon>Channa</taxon>
    </lineage>
</organism>
<keyword evidence="2" id="KW-1185">Reference proteome</keyword>
<protein>
    <submittedName>
        <fullName evidence="1">Uncharacterized protein</fullName>
    </submittedName>
</protein>
<name>A0AA88MJZ0_CHASR</name>
<evidence type="ECO:0000313" key="1">
    <source>
        <dbReference type="EMBL" id="KAK2840053.1"/>
    </source>
</evidence>
<comment type="caution">
    <text evidence="1">The sequence shown here is derived from an EMBL/GenBank/DDBJ whole genome shotgun (WGS) entry which is preliminary data.</text>
</comment>
<accession>A0AA88MJZ0</accession>
<dbReference type="EMBL" id="JAUPFM010000010">
    <property type="protein sequence ID" value="KAK2840053.1"/>
    <property type="molecule type" value="Genomic_DNA"/>
</dbReference>
<reference evidence="1" key="1">
    <citation type="submission" date="2023-07" db="EMBL/GenBank/DDBJ databases">
        <title>Chromosome-level Genome Assembly of Striped Snakehead (Channa striata).</title>
        <authorList>
            <person name="Liu H."/>
        </authorList>
    </citation>
    <scope>NUCLEOTIDE SEQUENCE</scope>
    <source>
        <strain evidence="1">Gz</strain>
        <tissue evidence="1">Muscle</tissue>
    </source>
</reference>
<dbReference type="Proteomes" id="UP001187415">
    <property type="component" value="Unassembled WGS sequence"/>
</dbReference>
<dbReference type="AlphaFoldDB" id="A0AA88MJZ0"/>
<sequence length="114" mass="12837">MKQTVGVDLICERKNWQDKACNVDIDVGLRCAAEAHSPPPSRLPTEEVEEDEEEEMCFYCGPRDMKSPRALRDAAAEVPGQLLLNSLCEVMIPMEPLRSPLKKLFVQLAQKIQP</sequence>
<evidence type="ECO:0000313" key="2">
    <source>
        <dbReference type="Proteomes" id="UP001187415"/>
    </source>
</evidence>
<gene>
    <name evidence="1" type="ORF">Q5P01_013793</name>
</gene>
<proteinExistence type="predicted"/>